<comment type="caution">
    <text evidence="1">The sequence shown here is derived from an EMBL/GenBank/DDBJ whole genome shotgun (WGS) entry which is preliminary data.</text>
</comment>
<dbReference type="AlphaFoldDB" id="A0A2W7I453"/>
<gene>
    <name evidence="1" type="ORF">LX95_01277</name>
</gene>
<dbReference type="Proteomes" id="UP000249542">
    <property type="component" value="Unassembled WGS sequence"/>
</dbReference>
<proteinExistence type="predicted"/>
<protein>
    <submittedName>
        <fullName evidence="1">Uncharacterized protein</fullName>
    </submittedName>
</protein>
<organism evidence="1 2">
    <name type="scientific">Mesonia algae</name>
    <dbReference type="NCBI Taxonomy" id="213248"/>
    <lineage>
        <taxon>Bacteria</taxon>
        <taxon>Pseudomonadati</taxon>
        <taxon>Bacteroidota</taxon>
        <taxon>Flavobacteriia</taxon>
        <taxon>Flavobacteriales</taxon>
        <taxon>Flavobacteriaceae</taxon>
        <taxon>Mesonia</taxon>
    </lineage>
</organism>
<dbReference type="EMBL" id="QKYV01000003">
    <property type="protein sequence ID" value="PZW41596.1"/>
    <property type="molecule type" value="Genomic_DNA"/>
</dbReference>
<reference evidence="1 2" key="1">
    <citation type="submission" date="2018-06" db="EMBL/GenBank/DDBJ databases">
        <title>Genomic Encyclopedia of Archaeal and Bacterial Type Strains, Phase II (KMG-II): from individual species to whole genera.</title>
        <authorList>
            <person name="Goeker M."/>
        </authorList>
    </citation>
    <scope>NUCLEOTIDE SEQUENCE [LARGE SCALE GENOMIC DNA]</scope>
    <source>
        <strain evidence="1 2">DSM 15361</strain>
    </source>
</reference>
<accession>A0A2W7I453</accession>
<dbReference type="RefSeq" id="WP_111540601.1">
    <property type="nucleotide sequence ID" value="NZ_QKYV01000003.1"/>
</dbReference>
<name>A0A2W7I453_9FLAO</name>
<evidence type="ECO:0000313" key="2">
    <source>
        <dbReference type="Proteomes" id="UP000249542"/>
    </source>
</evidence>
<keyword evidence="2" id="KW-1185">Reference proteome</keyword>
<sequence>MKKSIYLISESSRALDSIFYNVIKNQKNMVKGTLDYFEASNFLKFNINKNVENPTTICAYPVLPNKITPTVFNKINSPLQQIQLPNNTLTSVDYPQMIIGTFAKPYLTIEQERNAIFIEVPTYLGERYFALYAKLIRCHANINGLPYLENTKPANAKLLRKYYFQKIKAITALVNAFSPRELEVVSPVTVNA</sequence>
<evidence type="ECO:0000313" key="1">
    <source>
        <dbReference type="EMBL" id="PZW41596.1"/>
    </source>
</evidence>